<keyword evidence="1" id="KW-0378">Hydrolase</keyword>
<sequence length="249" mass="28183">MLYIINELPPLAPNIVMMIVLGVVALYILFLLLRQSSSRKFKPKPTETYKAVPQTRQAAIVVPPIPHAPTGAKARWMVLDLQTTGLSTIRGAEDLIVEATWLLLDEAYQLIRKRTHRVYQSYSGSQEAQEVHGLSEQDLRRHGITEAQLVEYFLADLLPQTTIVMHNAEFDLAIILSTIERVAPNSLPQVRSHSTFCTMTYLPLEHYPSLGALTTSITPFTQAQFRALRPISYRNAYFTRHCLIALQQL</sequence>
<keyword evidence="1" id="KW-0269">Exonuclease</keyword>
<dbReference type="SUPFAM" id="SSF53098">
    <property type="entry name" value="Ribonuclease H-like"/>
    <property type="match status" value="1"/>
</dbReference>
<dbReference type="CDD" id="cd06127">
    <property type="entry name" value="DEDDh"/>
    <property type="match status" value="1"/>
</dbReference>
<name>A0A4Y8WQ99_9PORP</name>
<dbReference type="OrthoDB" id="1014873at2"/>
<dbReference type="GO" id="GO:0004527">
    <property type="term" value="F:exonuclease activity"/>
    <property type="evidence" value="ECO:0007669"/>
    <property type="project" value="UniProtKB-KW"/>
</dbReference>
<protein>
    <submittedName>
        <fullName evidence="1">3'-5' exonuclease</fullName>
    </submittedName>
</protein>
<accession>A0A4Y8WQ99</accession>
<dbReference type="InterPro" id="IPR036397">
    <property type="entry name" value="RNaseH_sf"/>
</dbReference>
<dbReference type="AlphaFoldDB" id="A0A4Y8WQ99"/>
<comment type="caution">
    <text evidence="1">The sequence shown here is derived from an EMBL/GenBank/DDBJ whole genome shotgun (WGS) entry which is preliminary data.</text>
</comment>
<dbReference type="InterPro" id="IPR012337">
    <property type="entry name" value="RNaseH-like_sf"/>
</dbReference>
<reference evidence="1 2" key="1">
    <citation type="submission" date="2019-03" db="EMBL/GenBank/DDBJ databases">
        <title>Porphyromonas levii Isolated from the Uterus of Dairy Cows.</title>
        <authorList>
            <person name="Francis A.M."/>
        </authorList>
    </citation>
    <scope>NUCLEOTIDE SEQUENCE [LARGE SCALE GENOMIC DNA]</scope>
    <source>
        <strain evidence="1 2">AF5678</strain>
    </source>
</reference>
<gene>
    <name evidence="1" type="ORF">E4P47_04455</name>
</gene>
<dbReference type="GO" id="GO:0003676">
    <property type="term" value="F:nucleic acid binding"/>
    <property type="evidence" value="ECO:0007669"/>
    <property type="project" value="InterPro"/>
</dbReference>
<keyword evidence="1" id="KW-0540">Nuclease</keyword>
<organism evidence="1 2">
    <name type="scientific">Porphyromonas levii</name>
    <dbReference type="NCBI Taxonomy" id="28114"/>
    <lineage>
        <taxon>Bacteria</taxon>
        <taxon>Pseudomonadati</taxon>
        <taxon>Bacteroidota</taxon>
        <taxon>Bacteroidia</taxon>
        <taxon>Bacteroidales</taxon>
        <taxon>Porphyromonadaceae</taxon>
        <taxon>Porphyromonas</taxon>
    </lineage>
</organism>
<evidence type="ECO:0000313" key="1">
    <source>
        <dbReference type="EMBL" id="TFH95469.1"/>
    </source>
</evidence>
<proteinExistence type="predicted"/>
<dbReference type="Gene3D" id="3.30.420.10">
    <property type="entry name" value="Ribonuclease H-like superfamily/Ribonuclease H"/>
    <property type="match status" value="1"/>
</dbReference>
<dbReference type="STRING" id="1122973.GCA_000379925_02038"/>
<keyword evidence="2" id="KW-1185">Reference proteome</keyword>
<dbReference type="Proteomes" id="UP000297225">
    <property type="component" value="Unassembled WGS sequence"/>
</dbReference>
<dbReference type="EMBL" id="SPNC01000049">
    <property type="protein sequence ID" value="TFH95469.1"/>
    <property type="molecule type" value="Genomic_DNA"/>
</dbReference>
<dbReference type="RefSeq" id="WP_134849999.1">
    <property type="nucleotide sequence ID" value="NZ_CP197400.1"/>
</dbReference>
<evidence type="ECO:0000313" key="2">
    <source>
        <dbReference type="Proteomes" id="UP000297225"/>
    </source>
</evidence>